<evidence type="ECO:0000256" key="1">
    <source>
        <dbReference type="SAM" id="MobiDB-lite"/>
    </source>
</evidence>
<organism evidence="2 3">
    <name type="scientific">Xylaria bambusicola</name>
    <dbReference type="NCBI Taxonomy" id="326684"/>
    <lineage>
        <taxon>Eukaryota</taxon>
        <taxon>Fungi</taxon>
        <taxon>Dikarya</taxon>
        <taxon>Ascomycota</taxon>
        <taxon>Pezizomycotina</taxon>
        <taxon>Sordariomycetes</taxon>
        <taxon>Xylariomycetidae</taxon>
        <taxon>Xylariales</taxon>
        <taxon>Xylariaceae</taxon>
        <taxon>Xylaria</taxon>
    </lineage>
</organism>
<dbReference type="Proteomes" id="UP001305414">
    <property type="component" value="Unassembled WGS sequence"/>
</dbReference>
<feature type="region of interest" description="Disordered" evidence="1">
    <location>
        <begin position="116"/>
        <end position="135"/>
    </location>
</feature>
<gene>
    <name evidence="2" type="ORF">RRF57_004211</name>
</gene>
<comment type="caution">
    <text evidence="2">The sequence shown here is derived from an EMBL/GenBank/DDBJ whole genome shotgun (WGS) entry which is preliminary data.</text>
</comment>
<feature type="region of interest" description="Disordered" evidence="1">
    <location>
        <begin position="31"/>
        <end position="61"/>
    </location>
</feature>
<feature type="compositionally biased region" description="Low complexity" evidence="1">
    <location>
        <begin position="31"/>
        <end position="48"/>
    </location>
</feature>
<name>A0AAN7UNE2_9PEZI</name>
<dbReference type="EMBL" id="JAWHQM010000008">
    <property type="protein sequence ID" value="KAK5628496.1"/>
    <property type="molecule type" value="Genomic_DNA"/>
</dbReference>
<protein>
    <submittedName>
        <fullName evidence="2">Uncharacterized protein</fullName>
    </submittedName>
</protein>
<evidence type="ECO:0000313" key="2">
    <source>
        <dbReference type="EMBL" id="KAK5628496.1"/>
    </source>
</evidence>
<feature type="compositionally biased region" description="Acidic residues" evidence="1">
    <location>
        <begin position="150"/>
        <end position="159"/>
    </location>
</feature>
<proteinExistence type="predicted"/>
<feature type="region of interest" description="Disordered" evidence="1">
    <location>
        <begin position="144"/>
        <end position="201"/>
    </location>
</feature>
<dbReference type="AlphaFoldDB" id="A0AAN7UNE2"/>
<keyword evidence="3" id="KW-1185">Reference proteome</keyword>
<evidence type="ECO:0000313" key="3">
    <source>
        <dbReference type="Proteomes" id="UP001305414"/>
    </source>
</evidence>
<sequence length="482" mass="53882">MQTLGLGHRKTAQSLAAIMSAFGRWFFAKSSRSGSSDDSSLPSSLGQSINRVLSGPTRADVTPDVTKYKASVHYSQHKEKEGEEGVEFKSSFDLAVSAESINGGNRERGQVLKIKLEEDAENSESEGGKDNEEDIGHPSAIVAQQAKPQDDDDPFAEDIQDSKEDPFATPDMKSDQDEEDNSDLGPNVFSKPGSDEEPDPDTAWRAEQISLNTILNARNEFTLMPLTWKMHFRGIPLPDSLFYIRMKSKSIRPRIYARTDRLEYRGVLAKYPVDTQKGALALRKLIDVHARIQDIRGDEAVIKNDVEEAEAVKREFIKNLSADMAGRLRRALEQAVEWAKQDGGIDKYGDQLPSNVRIMELRGITQTDEPDSEVKIQTEMCNLAREWRTHASNAHDPVEAPVIFGFVIMKHIITIVTLDASDPDTVIHVPCQLHMAERNQHQWNALAILVTICWARDVLLDYISARSDLKPEVKDESSDPDA</sequence>
<reference evidence="2 3" key="1">
    <citation type="submission" date="2023-10" db="EMBL/GenBank/DDBJ databases">
        <title>Draft genome sequence of Xylaria bambusicola isolate GMP-LS, the root and basal stem rot pathogen of sugarcane in Indonesia.</title>
        <authorList>
            <person name="Selvaraj P."/>
            <person name="Muralishankar V."/>
            <person name="Muruganantham S."/>
            <person name="Sp S."/>
            <person name="Haryani S."/>
            <person name="Lau K.J.X."/>
            <person name="Naqvi N.I."/>
        </authorList>
    </citation>
    <scope>NUCLEOTIDE SEQUENCE [LARGE SCALE GENOMIC DNA]</scope>
    <source>
        <strain evidence="2">GMP-LS</strain>
    </source>
</reference>
<feature type="compositionally biased region" description="Basic and acidic residues" evidence="1">
    <location>
        <begin position="126"/>
        <end position="135"/>
    </location>
</feature>
<accession>A0AAN7UNE2</accession>